<dbReference type="EnsemblPlants" id="Zm00001eb263420_T001">
    <property type="protein sequence ID" value="Zm00001eb263420_P001"/>
    <property type="gene ID" value="Zm00001eb263420"/>
</dbReference>
<keyword evidence="3" id="KW-1185">Reference proteome</keyword>
<reference evidence="2" key="3">
    <citation type="submission" date="2021-05" db="UniProtKB">
        <authorList>
            <consortium name="EnsemblPlants"/>
        </authorList>
    </citation>
    <scope>IDENTIFICATION</scope>
    <source>
        <strain evidence="2">cv. B73</strain>
    </source>
</reference>
<reference evidence="2" key="2">
    <citation type="submission" date="2019-07" db="EMBL/GenBank/DDBJ databases">
        <authorList>
            <person name="Seetharam A."/>
            <person name="Woodhouse M."/>
            <person name="Cannon E."/>
        </authorList>
    </citation>
    <scope>NUCLEOTIDE SEQUENCE [LARGE SCALE GENOMIC DNA]</scope>
    <source>
        <strain evidence="2">cv. B73</strain>
    </source>
</reference>
<dbReference type="Proteomes" id="UP000007305">
    <property type="component" value="Chromosome 6"/>
</dbReference>
<reference evidence="3" key="1">
    <citation type="journal article" date="2009" name="Science">
        <title>The B73 maize genome: complexity, diversity, and dynamics.</title>
        <authorList>
            <person name="Schnable P.S."/>
            <person name="Ware D."/>
            <person name="Fulton R.S."/>
            <person name="Stein J.C."/>
            <person name="Wei F."/>
            <person name="Pasternak S."/>
            <person name="Liang C."/>
            <person name="Zhang J."/>
            <person name="Fulton L."/>
            <person name="Graves T.A."/>
            <person name="Minx P."/>
            <person name="Reily A.D."/>
            <person name="Courtney L."/>
            <person name="Kruchowski S.S."/>
            <person name="Tomlinson C."/>
            <person name="Strong C."/>
            <person name="Delehaunty K."/>
            <person name="Fronick C."/>
            <person name="Courtney B."/>
            <person name="Rock S.M."/>
            <person name="Belter E."/>
            <person name="Du F."/>
            <person name="Kim K."/>
            <person name="Abbott R.M."/>
            <person name="Cotton M."/>
            <person name="Levy A."/>
            <person name="Marchetto P."/>
            <person name="Ochoa K."/>
            <person name="Jackson S.M."/>
            <person name="Gillam B."/>
            <person name="Chen W."/>
            <person name="Yan L."/>
            <person name="Higginbotham J."/>
            <person name="Cardenas M."/>
            <person name="Waligorski J."/>
            <person name="Applebaum E."/>
            <person name="Phelps L."/>
            <person name="Falcone J."/>
            <person name="Kanchi K."/>
            <person name="Thane T."/>
            <person name="Scimone A."/>
            <person name="Thane N."/>
            <person name="Henke J."/>
            <person name="Wang T."/>
            <person name="Ruppert J."/>
            <person name="Shah N."/>
            <person name="Rotter K."/>
            <person name="Hodges J."/>
            <person name="Ingenthron E."/>
            <person name="Cordes M."/>
            <person name="Kohlberg S."/>
            <person name="Sgro J."/>
            <person name="Delgado B."/>
            <person name="Mead K."/>
            <person name="Chinwalla A."/>
            <person name="Leonard S."/>
            <person name="Crouse K."/>
            <person name="Collura K."/>
            <person name="Kudrna D."/>
            <person name="Currie J."/>
            <person name="He R."/>
            <person name="Angelova A."/>
            <person name="Rajasekar S."/>
            <person name="Mueller T."/>
            <person name="Lomeli R."/>
            <person name="Scara G."/>
            <person name="Ko A."/>
            <person name="Delaney K."/>
            <person name="Wissotski M."/>
            <person name="Lopez G."/>
            <person name="Campos D."/>
            <person name="Braidotti M."/>
            <person name="Ashley E."/>
            <person name="Golser W."/>
            <person name="Kim H."/>
            <person name="Lee S."/>
            <person name="Lin J."/>
            <person name="Dujmic Z."/>
            <person name="Kim W."/>
            <person name="Talag J."/>
            <person name="Zuccolo A."/>
            <person name="Fan C."/>
            <person name="Sebastian A."/>
            <person name="Kramer M."/>
            <person name="Spiegel L."/>
            <person name="Nascimento L."/>
            <person name="Zutavern T."/>
            <person name="Miller B."/>
            <person name="Ambroise C."/>
            <person name="Muller S."/>
            <person name="Spooner W."/>
            <person name="Narechania A."/>
            <person name="Ren L."/>
            <person name="Wei S."/>
            <person name="Kumari S."/>
            <person name="Faga B."/>
            <person name="Levy M.J."/>
            <person name="McMahan L."/>
            <person name="Van Buren P."/>
            <person name="Vaughn M.W."/>
            <person name="Ying K."/>
            <person name="Yeh C.-T."/>
            <person name="Emrich S.J."/>
            <person name="Jia Y."/>
            <person name="Kalyanaraman A."/>
            <person name="Hsia A.-P."/>
            <person name="Barbazuk W.B."/>
            <person name="Baucom R.S."/>
            <person name="Brutnell T.P."/>
            <person name="Carpita N.C."/>
            <person name="Chaparro C."/>
            <person name="Chia J.-M."/>
            <person name="Deragon J.-M."/>
            <person name="Estill J.C."/>
            <person name="Fu Y."/>
            <person name="Jeddeloh J.A."/>
            <person name="Han Y."/>
            <person name="Lee H."/>
            <person name="Li P."/>
            <person name="Lisch D.R."/>
            <person name="Liu S."/>
            <person name="Liu Z."/>
            <person name="Nagel D.H."/>
            <person name="McCann M.C."/>
            <person name="SanMiguel P."/>
            <person name="Myers A.M."/>
            <person name="Nettleton D."/>
            <person name="Nguyen J."/>
            <person name="Penning B.W."/>
            <person name="Ponnala L."/>
            <person name="Schneider K.L."/>
            <person name="Schwartz D.C."/>
            <person name="Sharma A."/>
            <person name="Soderlund C."/>
            <person name="Springer N.M."/>
            <person name="Sun Q."/>
            <person name="Wang H."/>
            <person name="Waterman M."/>
            <person name="Westerman R."/>
            <person name="Wolfgruber T.K."/>
            <person name="Yang L."/>
            <person name="Yu Y."/>
            <person name="Zhang L."/>
            <person name="Zhou S."/>
            <person name="Zhu Q."/>
            <person name="Bennetzen J.L."/>
            <person name="Dawe R.K."/>
            <person name="Jiang J."/>
            <person name="Jiang N."/>
            <person name="Presting G.G."/>
            <person name="Wessler S.R."/>
            <person name="Aluru S."/>
            <person name="Martienssen R.A."/>
            <person name="Clifton S.W."/>
            <person name="McCombie W.R."/>
            <person name="Wing R.A."/>
            <person name="Wilson R.K."/>
        </authorList>
    </citation>
    <scope>NUCLEOTIDE SEQUENCE [LARGE SCALE GENOMIC DNA]</scope>
    <source>
        <strain evidence="3">cv. B73</strain>
    </source>
</reference>
<dbReference type="InParanoid" id="A0A804PSL8"/>
<dbReference type="Gramene" id="Zm00001eb263420_T001">
    <property type="protein sequence ID" value="Zm00001eb263420_P001"/>
    <property type="gene ID" value="Zm00001eb263420"/>
</dbReference>
<sequence length="101" mass="10761">MLELLARARAGRCVPAGDGPGTAPSGAFPGVEQPTQNWERELGLDRRETESKLANRRLSSPPRHDPRRAFAPQGPVAIGSARPADAPRRAASKLPSQRAAC</sequence>
<organism evidence="2 3">
    <name type="scientific">Zea mays</name>
    <name type="common">Maize</name>
    <dbReference type="NCBI Taxonomy" id="4577"/>
    <lineage>
        <taxon>Eukaryota</taxon>
        <taxon>Viridiplantae</taxon>
        <taxon>Streptophyta</taxon>
        <taxon>Embryophyta</taxon>
        <taxon>Tracheophyta</taxon>
        <taxon>Spermatophyta</taxon>
        <taxon>Magnoliopsida</taxon>
        <taxon>Liliopsida</taxon>
        <taxon>Poales</taxon>
        <taxon>Poaceae</taxon>
        <taxon>PACMAD clade</taxon>
        <taxon>Panicoideae</taxon>
        <taxon>Andropogonodae</taxon>
        <taxon>Andropogoneae</taxon>
        <taxon>Tripsacinae</taxon>
        <taxon>Zea</taxon>
    </lineage>
</organism>
<evidence type="ECO:0000256" key="1">
    <source>
        <dbReference type="SAM" id="MobiDB-lite"/>
    </source>
</evidence>
<dbReference type="AlphaFoldDB" id="A0A804PSL8"/>
<evidence type="ECO:0000313" key="2">
    <source>
        <dbReference type="EnsemblPlants" id="Zm00001eb263420_P001"/>
    </source>
</evidence>
<feature type="region of interest" description="Disordered" evidence="1">
    <location>
        <begin position="8"/>
        <end position="101"/>
    </location>
</feature>
<protein>
    <submittedName>
        <fullName evidence="2">Uncharacterized protein</fullName>
    </submittedName>
</protein>
<feature type="compositionally biased region" description="Basic and acidic residues" evidence="1">
    <location>
        <begin position="38"/>
        <end position="53"/>
    </location>
</feature>
<evidence type="ECO:0000313" key="3">
    <source>
        <dbReference type="Proteomes" id="UP000007305"/>
    </source>
</evidence>
<proteinExistence type="predicted"/>
<name>A0A804PSL8_MAIZE</name>
<accession>A0A804PSL8</accession>